<dbReference type="PRINTS" id="PR00959">
    <property type="entry name" value="MEVGALKINASE"/>
</dbReference>
<dbReference type="Gene3D" id="3.30.230.10">
    <property type="match status" value="1"/>
</dbReference>
<dbReference type="InterPro" id="IPR036554">
    <property type="entry name" value="GHMP_kinase_C_sf"/>
</dbReference>
<evidence type="ECO:0000256" key="2">
    <source>
        <dbReference type="ARBA" id="ARBA00022840"/>
    </source>
</evidence>
<dbReference type="Gene3D" id="3.30.70.890">
    <property type="entry name" value="GHMP kinase, C-terminal domain"/>
    <property type="match status" value="1"/>
</dbReference>
<evidence type="ECO:0000313" key="5">
    <source>
        <dbReference type="EMBL" id="QNE89915.1"/>
    </source>
</evidence>
<evidence type="ECO:0000313" key="6">
    <source>
        <dbReference type="Proteomes" id="UP000515743"/>
    </source>
</evidence>
<keyword evidence="5" id="KW-0418">Kinase</keyword>
<dbReference type="SUPFAM" id="SSF54211">
    <property type="entry name" value="Ribosomal protein S5 domain 2-like"/>
    <property type="match status" value="1"/>
</dbReference>
<protein>
    <submittedName>
        <fullName evidence="5">Galactokinase</fullName>
    </submittedName>
</protein>
<feature type="domain" description="Galactokinase N-terminal" evidence="4">
    <location>
        <begin position="18"/>
        <end position="66"/>
    </location>
</feature>
<dbReference type="GO" id="GO:0006012">
    <property type="term" value="P:galactose metabolic process"/>
    <property type="evidence" value="ECO:0007669"/>
    <property type="project" value="TreeGrafter"/>
</dbReference>
<dbReference type="Proteomes" id="UP000515743">
    <property type="component" value="Chromosome"/>
</dbReference>
<keyword evidence="1" id="KW-0547">Nucleotide-binding</keyword>
<evidence type="ECO:0000256" key="1">
    <source>
        <dbReference type="ARBA" id="ARBA00022741"/>
    </source>
</evidence>
<dbReference type="AlphaFoldDB" id="A0A7G7CQP9"/>
<gene>
    <name evidence="5" type="ORF">H0194_02425</name>
</gene>
<dbReference type="PANTHER" id="PTHR10457:SF7">
    <property type="entry name" value="GALACTOKINASE-RELATED"/>
    <property type="match status" value="1"/>
</dbReference>
<dbReference type="GO" id="GO:0005829">
    <property type="term" value="C:cytosol"/>
    <property type="evidence" value="ECO:0007669"/>
    <property type="project" value="TreeGrafter"/>
</dbReference>
<dbReference type="InterPro" id="IPR014721">
    <property type="entry name" value="Ribsml_uS5_D2-typ_fold_subgr"/>
</dbReference>
<keyword evidence="5" id="KW-0808">Transferase</keyword>
<name>A0A7G7CQP9_9CORY</name>
<dbReference type="InterPro" id="IPR020568">
    <property type="entry name" value="Ribosomal_Su5_D2-typ_SF"/>
</dbReference>
<evidence type="ECO:0000259" key="4">
    <source>
        <dbReference type="Pfam" id="PF10509"/>
    </source>
</evidence>
<proteinExistence type="predicted"/>
<sequence length="438" mass="46028">MPLWHTAQESAAQRVTRAHEEDTGTAPAHVASAPATWPLIGEHVDHFGGLTLVGLSDLRAAAAVSPRQDDVISIVCHQQRVDPSGKDVEPEVTHGSSSLEEAAQLAAAQQPELDDNGQTITPPDPTGGIVQRLAGMVYSMVNRQLLSRDTAGLDITVVTDIPDDAGLGNAAAVDTAVALALLGDSPELSDAPLRARLADICASSAETFSEFPALRTRYSAALRGDGQNITVVDYADNSVTHAPHPLTDELAAFVVVPPPSSGDASAVAQRLEAARDIRRRQRFVSQACHAFGAESLRLLPDAPQRVVEWLEAVHRVHGTEGTPRTDEAASWLNFYEAETERAESFAKALRSRRGADLFPLLAASQRSVDVDYQLGGTEELAQLLTLRGAVAARALTAGTSAAVVAYVPAAKAPNFAADAAEDGFTVVALTAGTPAGLD</sequence>
<keyword evidence="6" id="KW-1185">Reference proteome</keyword>
<feature type="region of interest" description="Disordered" evidence="3">
    <location>
        <begin position="103"/>
        <end position="126"/>
    </location>
</feature>
<keyword evidence="2" id="KW-0067">ATP-binding</keyword>
<accession>A0A7G7CQP9</accession>
<dbReference type="GO" id="GO:0004335">
    <property type="term" value="F:galactokinase activity"/>
    <property type="evidence" value="ECO:0007669"/>
    <property type="project" value="TreeGrafter"/>
</dbReference>
<organism evidence="5 6">
    <name type="scientific">Corynebacterium incognita</name>
    <dbReference type="NCBI Taxonomy" id="2754725"/>
    <lineage>
        <taxon>Bacteria</taxon>
        <taxon>Bacillati</taxon>
        <taxon>Actinomycetota</taxon>
        <taxon>Actinomycetes</taxon>
        <taxon>Mycobacteriales</taxon>
        <taxon>Corynebacteriaceae</taxon>
        <taxon>Corynebacterium</taxon>
    </lineage>
</organism>
<dbReference type="InterPro" id="IPR019539">
    <property type="entry name" value="GalKase_N"/>
</dbReference>
<dbReference type="PANTHER" id="PTHR10457">
    <property type="entry name" value="MEVALONATE KINASE/GALACTOKINASE"/>
    <property type="match status" value="1"/>
</dbReference>
<reference evidence="5 6" key="1">
    <citation type="submission" date="2020-07" db="EMBL/GenBank/DDBJ databases">
        <title>Complete genome and description of Corynebacterium incognita strain Marseille-Q3630 sp. nov.</title>
        <authorList>
            <person name="Boxberger M."/>
        </authorList>
    </citation>
    <scope>NUCLEOTIDE SEQUENCE [LARGE SCALE GENOMIC DNA]</scope>
    <source>
        <strain evidence="5 6">Marseille-Q3630</strain>
    </source>
</reference>
<dbReference type="Pfam" id="PF10509">
    <property type="entry name" value="GalKase_gal_bdg"/>
    <property type="match status" value="1"/>
</dbReference>
<dbReference type="RefSeq" id="WP_185176289.1">
    <property type="nucleotide sequence ID" value="NZ_CP059404.1"/>
</dbReference>
<evidence type="ECO:0000256" key="3">
    <source>
        <dbReference type="SAM" id="MobiDB-lite"/>
    </source>
</evidence>
<feature type="region of interest" description="Disordered" evidence="3">
    <location>
        <begin position="1"/>
        <end position="27"/>
    </location>
</feature>
<dbReference type="EMBL" id="CP059404">
    <property type="protein sequence ID" value="QNE89915.1"/>
    <property type="molecule type" value="Genomic_DNA"/>
</dbReference>
<dbReference type="KEGG" id="cik:H0194_02425"/>
<dbReference type="GO" id="GO:0005524">
    <property type="term" value="F:ATP binding"/>
    <property type="evidence" value="ECO:0007669"/>
    <property type="project" value="UniProtKB-KW"/>
</dbReference>